<dbReference type="PANTHER" id="PTHR43654:SF1">
    <property type="entry name" value="ISOPENTENYL PHOSPHATE KINASE"/>
    <property type="match status" value="1"/>
</dbReference>
<dbReference type="AlphaFoldDB" id="A0A4S2D7J9"/>
<feature type="domain" description="PUA" evidence="9">
    <location>
        <begin position="289"/>
        <end position="375"/>
    </location>
</feature>
<evidence type="ECO:0000313" key="10">
    <source>
        <dbReference type="EMBL" id="TGY36474.1"/>
    </source>
</evidence>
<dbReference type="GO" id="GO:0005829">
    <property type="term" value="C:cytosol"/>
    <property type="evidence" value="ECO:0007669"/>
    <property type="project" value="TreeGrafter"/>
</dbReference>
<dbReference type="NCBIfam" id="TIGR01027">
    <property type="entry name" value="proB"/>
    <property type="match status" value="1"/>
</dbReference>
<feature type="binding site" evidence="8">
    <location>
        <position position="161"/>
    </location>
    <ligand>
        <name>substrate</name>
    </ligand>
</feature>
<dbReference type="RefSeq" id="WP_136003261.1">
    <property type="nucleotide sequence ID" value="NZ_SRYW01000002.1"/>
</dbReference>
<dbReference type="InterPro" id="IPR005715">
    <property type="entry name" value="Glu_5kinase/COase_Synthase"/>
</dbReference>
<evidence type="ECO:0000256" key="6">
    <source>
        <dbReference type="ARBA" id="ARBA00022777"/>
    </source>
</evidence>
<dbReference type="InterPro" id="IPR036393">
    <property type="entry name" value="AceGlu_kinase-like_sf"/>
</dbReference>
<dbReference type="Gene3D" id="2.30.130.10">
    <property type="entry name" value="PUA domain"/>
    <property type="match status" value="1"/>
</dbReference>
<dbReference type="Pfam" id="PF00696">
    <property type="entry name" value="AA_kinase"/>
    <property type="match status" value="1"/>
</dbReference>
<comment type="subcellular location">
    <subcellularLocation>
        <location evidence="8">Cytoplasm</location>
    </subcellularLocation>
</comment>
<evidence type="ECO:0000256" key="1">
    <source>
        <dbReference type="ARBA" id="ARBA00022490"/>
    </source>
</evidence>
<dbReference type="OrthoDB" id="9804434at2"/>
<keyword evidence="6 8" id="KW-0418">Kinase</keyword>
<keyword evidence="2 8" id="KW-0028">Amino-acid biosynthesis</keyword>
<keyword evidence="7 8" id="KW-0067">ATP-binding</keyword>
<feature type="binding site" evidence="8">
    <location>
        <begin position="223"/>
        <end position="229"/>
    </location>
    <ligand>
        <name>ATP</name>
        <dbReference type="ChEBI" id="CHEBI:30616"/>
    </ligand>
</feature>
<dbReference type="Proteomes" id="UP000306631">
    <property type="component" value="Unassembled WGS sequence"/>
</dbReference>
<evidence type="ECO:0000256" key="5">
    <source>
        <dbReference type="ARBA" id="ARBA00022741"/>
    </source>
</evidence>
<dbReference type="GO" id="GO:0004349">
    <property type="term" value="F:glutamate 5-kinase activity"/>
    <property type="evidence" value="ECO:0007669"/>
    <property type="project" value="UniProtKB-UniRule"/>
</dbReference>
<organism evidence="10 11">
    <name type="scientific">Stenotrophomonas maltophilia</name>
    <name type="common">Pseudomonas maltophilia</name>
    <name type="synonym">Xanthomonas maltophilia</name>
    <dbReference type="NCBI Taxonomy" id="40324"/>
    <lineage>
        <taxon>Bacteria</taxon>
        <taxon>Pseudomonadati</taxon>
        <taxon>Pseudomonadota</taxon>
        <taxon>Gammaproteobacteria</taxon>
        <taxon>Lysobacterales</taxon>
        <taxon>Lysobacteraceae</taxon>
        <taxon>Stenotrophomonas</taxon>
        <taxon>Stenotrophomonas maltophilia group</taxon>
    </lineage>
</organism>
<dbReference type="CDD" id="cd04242">
    <property type="entry name" value="AAK_G5K_ProB"/>
    <property type="match status" value="1"/>
</dbReference>
<comment type="function">
    <text evidence="8">Catalyzes the transfer of a phosphate group to glutamate to form L-glutamate 5-phosphate.</text>
</comment>
<evidence type="ECO:0000256" key="4">
    <source>
        <dbReference type="ARBA" id="ARBA00022679"/>
    </source>
</evidence>
<keyword evidence="1 8" id="KW-0963">Cytoplasm</keyword>
<feature type="binding site" evidence="8">
    <location>
        <position position="64"/>
    </location>
    <ligand>
        <name>substrate</name>
    </ligand>
</feature>
<dbReference type="InterPro" id="IPR001057">
    <property type="entry name" value="Glu/AcGlu_kinase"/>
</dbReference>
<dbReference type="PRINTS" id="PR00474">
    <property type="entry name" value="GLU5KINASE"/>
</dbReference>
<sequence length="383" mass="40537">MTPTRVQSPFPEQPVPAWKRAVLKVGSSLLAADGGGLSPRHALGLAQFVSAHVLAGREVVIVSSGAVAAGRAIVPRALEAGAAMAARQALAALGQAQLIGLWQRFFERPVAQVLLTHDDLRNRRRYLNARATLNELLRLGALPVVNENDTVSVDELKLGDNDNLAATVAALIDADVLFIATDIDGLYSADPRRDPQAHPIHDVPELTPQVLAMAGGAGSGAGTGGMHTKLEAAAKAGRVGIETCLFNGRDSDVVRALAQGRLFGTRIHAGQTRVAARKYWLRHAPLEPGAILVDDGAAAALRDKGASLLPGGVLGAEGDFRRGDMVEVRLRTGTGELRLARGVSQYSASDIRRVAGHHSRDIERVLGYNYGGNVIHRDDLVLL</sequence>
<dbReference type="SUPFAM" id="SSF53633">
    <property type="entry name" value="Carbamate kinase-like"/>
    <property type="match status" value="1"/>
</dbReference>
<dbReference type="GO" id="GO:0005524">
    <property type="term" value="F:ATP binding"/>
    <property type="evidence" value="ECO:0007669"/>
    <property type="project" value="UniProtKB-KW"/>
</dbReference>
<dbReference type="EC" id="2.7.2.11" evidence="8"/>
<dbReference type="InterPro" id="IPR019797">
    <property type="entry name" value="Glutamate_5-kinase_CS"/>
</dbReference>
<dbReference type="PROSITE" id="PS50890">
    <property type="entry name" value="PUA"/>
    <property type="match status" value="1"/>
</dbReference>
<dbReference type="Pfam" id="PF01472">
    <property type="entry name" value="PUA"/>
    <property type="match status" value="1"/>
</dbReference>
<comment type="catalytic activity">
    <reaction evidence="8">
        <text>L-glutamate + ATP = L-glutamyl 5-phosphate + ADP</text>
        <dbReference type="Rhea" id="RHEA:14877"/>
        <dbReference type="ChEBI" id="CHEBI:29985"/>
        <dbReference type="ChEBI" id="CHEBI:30616"/>
        <dbReference type="ChEBI" id="CHEBI:58274"/>
        <dbReference type="ChEBI" id="CHEBI:456216"/>
        <dbReference type="EC" id="2.7.2.11"/>
    </reaction>
</comment>
<keyword evidence="3 8" id="KW-0641">Proline biosynthesis</keyword>
<dbReference type="EMBL" id="SRYW01000002">
    <property type="protein sequence ID" value="TGY36474.1"/>
    <property type="molecule type" value="Genomic_DNA"/>
</dbReference>
<dbReference type="SMART" id="SM00359">
    <property type="entry name" value="PUA"/>
    <property type="match status" value="1"/>
</dbReference>
<comment type="similarity">
    <text evidence="8">Belongs to the glutamate 5-kinase family.</text>
</comment>
<dbReference type="UniPathway" id="UPA00098">
    <property type="reaction ID" value="UER00359"/>
</dbReference>
<reference evidence="10 11" key="1">
    <citation type="submission" date="2019-04" db="EMBL/GenBank/DDBJ databases">
        <title>Microbes associate with the intestines of laboratory mice.</title>
        <authorList>
            <person name="Navarre W."/>
            <person name="Wong E."/>
            <person name="Huang K."/>
            <person name="Tropini C."/>
            <person name="Ng K."/>
            <person name="Yu B."/>
        </authorList>
    </citation>
    <scope>NUCLEOTIDE SEQUENCE [LARGE SCALE GENOMIC DNA]</scope>
    <source>
        <strain evidence="10 11">NM62_B4-13</strain>
    </source>
</reference>
<evidence type="ECO:0000256" key="3">
    <source>
        <dbReference type="ARBA" id="ARBA00022650"/>
    </source>
</evidence>
<feature type="binding site" evidence="8">
    <location>
        <begin position="181"/>
        <end position="182"/>
    </location>
    <ligand>
        <name>ATP</name>
        <dbReference type="ChEBI" id="CHEBI:30616"/>
    </ligand>
</feature>
<evidence type="ECO:0000259" key="9">
    <source>
        <dbReference type="SMART" id="SM00359"/>
    </source>
</evidence>
<dbReference type="Gene3D" id="3.40.1160.10">
    <property type="entry name" value="Acetylglutamate kinase-like"/>
    <property type="match status" value="1"/>
</dbReference>
<dbReference type="InterPro" id="IPR015947">
    <property type="entry name" value="PUA-like_sf"/>
</dbReference>
<keyword evidence="4 8" id="KW-0808">Transferase</keyword>
<dbReference type="PANTHER" id="PTHR43654">
    <property type="entry name" value="GLUTAMATE 5-KINASE"/>
    <property type="match status" value="1"/>
</dbReference>
<evidence type="ECO:0000256" key="2">
    <source>
        <dbReference type="ARBA" id="ARBA00022605"/>
    </source>
</evidence>
<gene>
    <name evidence="8 10" type="primary">proB</name>
    <name evidence="10" type="ORF">E5352_02980</name>
</gene>
<feature type="binding site" evidence="8">
    <location>
        <position position="149"/>
    </location>
    <ligand>
        <name>substrate</name>
    </ligand>
</feature>
<dbReference type="InterPro" id="IPR041739">
    <property type="entry name" value="G5K_ProB"/>
</dbReference>
<dbReference type="PROSITE" id="PS00902">
    <property type="entry name" value="GLUTAMATE_5_KINASE"/>
    <property type="match status" value="1"/>
</dbReference>
<dbReference type="GO" id="GO:0055129">
    <property type="term" value="P:L-proline biosynthetic process"/>
    <property type="evidence" value="ECO:0007669"/>
    <property type="project" value="UniProtKB-UniRule"/>
</dbReference>
<name>A0A4S2D7J9_STEMA</name>
<dbReference type="InterPro" id="IPR036974">
    <property type="entry name" value="PUA_sf"/>
</dbReference>
<proteinExistence type="inferred from homology"/>
<feature type="binding site" evidence="8">
    <location>
        <position position="24"/>
    </location>
    <ligand>
        <name>ATP</name>
        <dbReference type="ChEBI" id="CHEBI:30616"/>
    </ligand>
</feature>
<accession>A0A4S2D7J9</accession>
<dbReference type="FunFam" id="3.40.1160.10:FF:000018">
    <property type="entry name" value="Glutamate 5-kinase"/>
    <property type="match status" value="1"/>
</dbReference>
<evidence type="ECO:0000313" key="11">
    <source>
        <dbReference type="Proteomes" id="UP000306631"/>
    </source>
</evidence>
<dbReference type="GO" id="GO:0003723">
    <property type="term" value="F:RNA binding"/>
    <property type="evidence" value="ECO:0007669"/>
    <property type="project" value="InterPro"/>
</dbReference>
<protein>
    <recommendedName>
        <fullName evidence="8">Glutamate 5-kinase</fullName>
        <ecNumber evidence="8">2.7.2.11</ecNumber>
    </recommendedName>
    <alternativeName>
        <fullName evidence="8">Gamma-glutamyl kinase</fullName>
        <shortName evidence="8">GK</shortName>
    </alternativeName>
</protein>
<comment type="pathway">
    <text evidence="8">Amino-acid biosynthesis; L-proline biosynthesis; L-glutamate 5-semialdehyde from L-glutamate: step 1/2.</text>
</comment>
<dbReference type="InterPro" id="IPR011529">
    <property type="entry name" value="Glu_5kinase"/>
</dbReference>
<dbReference type="CDD" id="cd21157">
    <property type="entry name" value="PUA_G5K"/>
    <property type="match status" value="1"/>
</dbReference>
<dbReference type="InterPro" id="IPR001048">
    <property type="entry name" value="Asp/Glu/Uridylate_kinase"/>
</dbReference>
<evidence type="ECO:0000256" key="8">
    <source>
        <dbReference type="HAMAP-Rule" id="MF_00456"/>
    </source>
</evidence>
<dbReference type="HAMAP" id="MF_00456">
    <property type="entry name" value="ProB"/>
    <property type="match status" value="1"/>
</dbReference>
<dbReference type="SUPFAM" id="SSF88697">
    <property type="entry name" value="PUA domain-like"/>
    <property type="match status" value="1"/>
</dbReference>
<evidence type="ECO:0000256" key="7">
    <source>
        <dbReference type="ARBA" id="ARBA00022840"/>
    </source>
</evidence>
<keyword evidence="5 8" id="KW-0547">Nucleotide-binding</keyword>
<dbReference type="InterPro" id="IPR002478">
    <property type="entry name" value="PUA"/>
</dbReference>
<dbReference type="PIRSF" id="PIRSF000729">
    <property type="entry name" value="GK"/>
    <property type="match status" value="1"/>
</dbReference>
<comment type="caution">
    <text evidence="10">The sequence shown here is derived from an EMBL/GenBank/DDBJ whole genome shotgun (WGS) entry which is preliminary data.</text>
</comment>